<dbReference type="PANTHER" id="PTHR23201:SF118">
    <property type="entry name" value="GIBBERELLIN STIMULATED TRANSCRIPT RELATED PROTEIN 1"/>
    <property type="match status" value="1"/>
</dbReference>
<name>A0AAW1LKT7_SAPOF</name>
<reference evidence="3" key="1">
    <citation type="submission" date="2024-03" db="EMBL/GenBank/DDBJ databases">
        <title>WGS assembly of Saponaria officinalis var. Norfolk2.</title>
        <authorList>
            <person name="Jenkins J."/>
            <person name="Shu S."/>
            <person name="Grimwood J."/>
            <person name="Barry K."/>
            <person name="Goodstein D."/>
            <person name="Schmutz J."/>
            <person name="Leebens-Mack J."/>
            <person name="Osbourn A."/>
        </authorList>
    </citation>
    <scope>NUCLEOTIDE SEQUENCE [LARGE SCALE GENOMIC DNA]</scope>
    <source>
        <strain evidence="3">JIC</strain>
    </source>
</reference>
<comment type="similarity">
    <text evidence="1">Belongs to the GASA family.</text>
</comment>
<dbReference type="Proteomes" id="UP001443914">
    <property type="component" value="Unassembled WGS sequence"/>
</dbReference>
<dbReference type="Pfam" id="PF02704">
    <property type="entry name" value="GASA"/>
    <property type="match status" value="1"/>
</dbReference>
<accession>A0AAW1LKT7</accession>
<keyword evidence="2" id="KW-0732">Signal</keyword>
<dbReference type="EMBL" id="JBDFQZ010000004">
    <property type="protein sequence ID" value="KAK9734372.1"/>
    <property type="molecule type" value="Genomic_DNA"/>
</dbReference>
<dbReference type="PANTHER" id="PTHR23201">
    <property type="entry name" value="EXTENSIN, PROLINE-RICH PROTEIN"/>
    <property type="match status" value="1"/>
</dbReference>
<feature type="signal peptide" evidence="2">
    <location>
        <begin position="1"/>
        <end position="22"/>
    </location>
</feature>
<evidence type="ECO:0000256" key="1">
    <source>
        <dbReference type="ARBA" id="ARBA00010582"/>
    </source>
</evidence>
<keyword evidence="4" id="KW-1185">Reference proteome</keyword>
<comment type="caution">
    <text evidence="3">The sequence shown here is derived from an EMBL/GenBank/DDBJ whole genome shotgun (WGS) entry which is preliminary data.</text>
</comment>
<proteinExistence type="inferred from homology"/>
<sequence length="93" mass="9926">MKISTFLIISIFLTYNLINIVALPPPAPASAICKKKCGERCALKGAGSRCESYCLMCCGKCDGCVPSGTSGNLDQCPCYRDMKSPKTGRPKCP</sequence>
<gene>
    <name evidence="3" type="ORF">RND81_04G135500</name>
</gene>
<organism evidence="3 4">
    <name type="scientific">Saponaria officinalis</name>
    <name type="common">Common soapwort</name>
    <name type="synonym">Lychnis saponaria</name>
    <dbReference type="NCBI Taxonomy" id="3572"/>
    <lineage>
        <taxon>Eukaryota</taxon>
        <taxon>Viridiplantae</taxon>
        <taxon>Streptophyta</taxon>
        <taxon>Embryophyta</taxon>
        <taxon>Tracheophyta</taxon>
        <taxon>Spermatophyta</taxon>
        <taxon>Magnoliopsida</taxon>
        <taxon>eudicotyledons</taxon>
        <taxon>Gunneridae</taxon>
        <taxon>Pentapetalae</taxon>
        <taxon>Caryophyllales</taxon>
        <taxon>Caryophyllaceae</taxon>
        <taxon>Caryophylleae</taxon>
        <taxon>Saponaria</taxon>
    </lineage>
</organism>
<protein>
    <submittedName>
        <fullName evidence="3">Uncharacterized protein</fullName>
    </submittedName>
</protein>
<evidence type="ECO:0000313" key="3">
    <source>
        <dbReference type="EMBL" id="KAK9734372.1"/>
    </source>
</evidence>
<dbReference type="AlphaFoldDB" id="A0AAW1LKT7"/>
<dbReference type="InterPro" id="IPR003854">
    <property type="entry name" value="GASA"/>
</dbReference>
<evidence type="ECO:0000256" key="2">
    <source>
        <dbReference type="SAM" id="SignalP"/>
    </source>
</evidence>
<feature type="chain" id="PRO_5043486379" evidence="2">
    <location>
        <begin position="23"/>
        <end position="93"/>
    </location>
</feature>
<evidence type="ECO:0000313" key="4">
    <source>
        <dbReference type="Proteomes" id="UP001443914"/>
    </source>
</evidence>